<dbReference type="SUPFAM" id="SSF52540">
    <property type="entry name" value="P-loop containing nucleoside triphosphate hydrolases"/>
    <property type="match status" value="1"/>
</dbReference>
<dbReference type="PATRIC" id="fig|1415168.3.peg.1628"/>
<evidence type="ECO:0000256" key="3">
    <source>
        <dbReference type="ARBA" id="ARBA00022475"/>
    </source>
</evidence>
<keyword evidence="4 9" id="KW-0812">Transmembrane</keyword>
<dbReference type="GO" id="GO:0005886">
    <property type="term" value="C:plasma membrane"/>
    <property type="evidence" value="ECO:0007669"/>
    <property type="project" value="UniProtKB-SubCell"/>
</dbReference>
<evidence type="ECO:0000313" key="12">
    <source>
        <dbReference type="EMBL" id="KEY62394.1"/>
    </source>
</evidence>
<comment type="caution">
    <text evidence="12">The sequence shown here is derived from an EMBL/GenBank/DDBJ whole genome shotgun (WGS) entry which is preliminary data.</text>
</comment>
<name>A0A084AAR5_LACLC</name>
<comment type="subcellular location">
    <subcellularLocation>
        <location evidence="1">Cell membrane</location>
        <topology evidence="1">Multi-pass membrane protein</topology>
    </subcellularLocation>
</comment>
<dbReference type="Gene3D" id="1.20.1560.10">
    <property type="entry name" value="ABC transporter type 1, transmembrane domain"/>
    <property type="match status" value="1"/>
</dbReference>
<evidence type="ECO:0000259" key="10">
    <source>
        <dbReference type="PROSITE" id="PS50893"/>
    </source>
</evidence>
<evidence type="ECO:0000256" key="8">
    <source>
        <dbReference type="ARBA" id="ARBA00023136"/>
    </source>
</evidence>
<dbReference type="InterPro" id="IPR027417">
    <property type="entry name" value="P-loop_NTPase"/>
</dbReference>
<protein>
    <submittedName>
        <fullName evidence="12">ABC-type multidrug transport system, ATPase and permease component</fullName>
    </submittedName>
</protein>
<evidence type="ECO:0000313" key="13">
    <source>
        <dbReference type="Proteomes" id="UP000028401"/>
    </source>
</evidence>
<dbReference type="InterPro" id="IPR011527">
    <property type="entry name" value="ABC1_TM_dom"/>
</dbReference>
<dbReference type="Pfam" id="PF00664">
    <property type="entry name" value="ABC_membrane"/>
    <property type="match status" value="1"/>
</dbReference>
<evidence type="ECO:0000256" key="1">
    <source>
        <dbReference type="ARBA" id="ARBA00004651"/>
    </source>
</evidence>
<dbReference type="PANTHER" id="PTHR43394">
    <property type="entry name" value="ATP-DEPENDENT PERMEASE MDL1, MITOCHONDRIAL"/>
    <property type="match status" value="1"/>
</dbReference>
<accession>A0A084AAR5</accession>
<feature type="transmembrane region" description="Helical" evidence="9">
    <location>
        <begin position="158"/>
        <end position="178"/>
    </location>
</feature>
<evidence type="ECO:0000256" key="9">
    <source>
        <dbReference type="SAM" id="Phobius"/>
    </source>
</evidence>
<keyword evidence="3" id="KW-1003">Cell membrane</keyword>
<evidence type="ECO:0000256" key="2">
    <source>
        <dbReference type="ARBA" id="ARBA00022448"/>
    </source>
</evidence>
<evidence type="ECO:0000256" key="6">
    <source>
        <dbReference type="ARBA" id="ARBA00022840"/>
    </source>
</evidence>
<dbReference type="PROSITE" id="PS50893">
    <property type="entry name" value="ABC_TRANSPORTER_2"/>
    <property type="match status" value="1"/>
</dbReference>
<dbReference type="InterPro" id="IPR039421">
    <property type="entry name" value="Type_1_exporter"/>
</dbReference>
<feature type="transmembrane region" description="Helical" evidence="9">
    <location>
        <begin position="55"/>
        <end position="75"/>
    </location>
</feature>
<feature type="transmembrane region" description="Helical" evidence="9">
    <location>
        <begin position="282"/>
        <end position="303"/>
    </location>
</feature>
<dbReference type="PROSITE" id="PS50929">
    <property type="entry name" value="ABC_TM1F"/>
    <property type="match status" value="1"/>
</dbReference>
<dbReference type="Proteomes" id="UP000028401">
    <property type="component" value="Unassembled WGS sequence"/>
</dbReference>
<dbReference type="EMBL" id="AZSI01000048">
    <property type="protein sequence ID" value="KEY62394.1"/>
    <property type="molecule type" value="Genomic_DNA"/>
</dbReference>
<sequence>MIFKSIMKHKWVALFSIFSTFVYAGVQLYQPQIMKRIMTVMSSTTYSRHEMADKVSGYGVELLIVAGIGILFAIFSTLSAARIAQEIGADVREATYKKINTFSYENVEKFNAGNLVVRMTNDVTQVQNLMMMVFQILMRIPVLLIGAVILSITTLPKLWWITVLLIVLILVVTAVLMGRMGPHFMAFQKLMDRINAIAKQNLRGARVVKSFVQEKNQIKEFDETSDELYDHNWAVGKLFSAMIPLFTVIAQGAIWLAIYFVSTFVTDSPTVAQDSIGGIATFMTYMGMIMFAIIMGGMISMFASRGMVSIGRINEVLKTDPAMKFDENAKDEELSGSVKFDHVSFSYPNDEEPTLKDISFEVEAGQMVGIVGATGAGKSTLAQLIPRLFDPTEGTVSVGGKDLKTVSRGTLKRNISIVLQKAILFSGTIAGNIKQGKSDATDEEMTRAAQIAQAAEFITTKDGQYESEVEERGNNFSGGQKQRLSITRGVVKNPNVLILDDSTSALDAKSEKLVQEALNKELKETTTIIIAQKISSVVHADNILVLDQGKLVGQGTHQELVAENKIYQEIYDTQKAQED</sequence>
<evidence type="ECO:0000256" key="4">
    <source>
        <dbReference type="ARBA" id="ARBA00022692"/>
    </source>
</evidence>
<dbReference type="PANTHER" id="PTHR43394:SF1">
    <property type="entry name" value="ATP-BINDING CASSETTE SUB-FAMILY B MEMBER 10, MITOCHONDRIAL"/>
    <property type="match status" value="1"/>
</dbReference>
<dbReference type="InterPro" id="IPR003439">
    <property type="entry name" value="ABC_transporter-like_ATP-bd"/>
</dbReference>
<dbReference type="GO" id="GO:0005524">
    <property type="term" value="F:ATP binding"/>
    <property type="evidence" value="ECO:0007669"/>
    <property type="project" value="UniProtKB-KW"/>
</dbReference>
<organism evidence="12 13">
    <name type="scientific">Lactococcus cremoris subsp. cremoris GE214</name>
    <dbReference type="NCBI Taxonomy" id="1415168"/>
    <lineage>
        <taxon>Bacteria</taxon>
        <taxon>Bacillati</taxon>
        <taxon>Bacillota</taxon>
        <taxon>Bacilli</taxon>
        <taxon>Lactobacillales</taxon>
        <taxon>Streptococcaceae</taxon>
        <taxon>Lactococcus</taxon>
        <taxon>Lactococcus cremoris subsp. cremoris</taxon>
    </lineage>
</organism>
<feature type="domain" description="ABC transmembrane type-1" evidence="11">
    <location>
        <begin position="14"/>
        <end position="305"/>
    </location>
</feature>
<dbReference type="SUPFAM" id="SSF90123">
    <property type="entry name" value="ABC transporter transmembrane region"/>
    <property type="match status" value="1"/>
</dbReference>
<feature type="transmembrane region" description="Helical" evidence="9">
    <location>
        <begin position="238"/>
        <end position="262"/>
    </location>
</feature>
<keyword evidence="6" id="KW-0067">ATP-binding</keyword>
<keyword evidence="7 9" id="KW-1133">Transmembrane helix</keyword>
<keyword evidence="8 9" id="KW-0472">Membrane</keyword>
<feature type="domain" description="ABC transporter" evidence="10">
    <location>
        <begin position="338"/>
        <end position="573"/>
    </location>
</feature>
<dbReference type="GO" id="GO:0015421">
    <property type="term" value="F:ABC-type oligopeptide transporter activity"/>
    <property type="evidence" value="ECO:0007669"/>
    <property type="project" value="TreeGrafter"/>
</dbReference>
<proteinExistence type="predicted"/>
<keyword evidence="5" id="KW-0547">Nucleotide-binding</keyword>
<dbReference type="Pfam" id="PF00005">
    <property type="entry name" value="ABC_tran"/>
    <property type="match status" value="1"/>
</dbReference>
<gene>
    <name evidence="12" type="ORF">U725_01557</name>
</gene>
<reference evidence="12 13" key="1">
    <citation type="submission" date="2014-06" db="EMBL/GenBank/DDBJ databases">
        <title>Draft genome sequence of the putrescine producing strain Lactococcus lactis subsp cremoris GE214.</title>
        <authorList>
            <person name="Ladero V."/>
            <person name="Linares D.M."/>
            <person name="del Rio B."/>
            <person name="Mayo B."/>
            <person name="Martin M.C."/>
            <person name="Fernandez M."/>
            <person name="Alvarez M.A."/>
        </authorList>
    </citation>
    <scope>NUCLEOTIDE SEQUENCE [LARGE SCALE GENOMIC DNA]</scope>
    <source>
        <strain evidence="12 13">GE214</strain>
    </source>
</reference>
<dbReference type="FunFam" id="3.40.50.300:FF:000221">
    <property type="entry name" value="Multidrug ABC transporter ATP-binding protein"/>
    <property type="match status" value="1"/>
</dbReference>
<dbReference type="SMART" id="SM00382">
    <property type="entry name" value="AAA"/>
    <property type="match status" value="1"/>
</dbReference>
<evidence type="ECO:0000256" key="5">
    <source>
        <dbReference type="ARBA" id="ARBA00022741"/>
    </source>
</evidence>
<dbReference type="Gene3D" id="3.40.50.300">
    <property type="entry name" value="P-loop containing nucleotide triphosphate hydrolases"/>
    <property type="match status" value="1"/>
</dbReference>
<dbReference type="InterPro" id="IPR036640">
    <property type="entry name" value="ABC1_TM_sf"/>
</dbReference>
<keyword evidence="2" id="KW-0813">Transport</keyword>
<dbReference type="AlphaFoldDB" id="A0A084AAR5"/>
<evidence type="ECO:0000259" key="11">
    <source>
        <dbReference type="PROSITE" id="PS50929"/>
    </source>
</evidence>
<evidence type="ECO:0000256" key="7">
    <source>
        <dbReference type="ARBA" id="ARBA00022989"/>
    </source>
</evidence>
<feature type="transmembrane region" description="Helical" evidence="9">
    <location>
        <begin position="129"/>
        <end position="152"/>
    </location>
</feature>
<dbReference type="InterPro" id="IPR003593">
    <property type="entry name" value="AAA+_ATPase"/>
</dbReference>
<dbReference type="CDD" id="cd18548">
    <property type="entry name" value="ABC_6TM_Tm287_like"/>
    <property type="match status" value="1"/>
</dbReference>
<dbReference type="GO" id="GO:0016887">
    <property type="term" value="F:ATP hydrolysis activity"/>
    <property type="evidence" value="ECO:0007669"/>
    <property type="project" value="InterPro"/>
</dbReference>